<accession>A0A6A6P9E0</accession>
<feature type="compositionally biased region" description="Polar residues" evidence="1">
    <location>
        <begin position="601"/>
        <end position="611"/>
    </location>
</feature>
<feature type="compositionally biased region" description="Gly residues" evidence="1">
    <location>
        <begin position="673"/>
        <end position="684"/>
    </location>
</feature>
<feature type="region of interest" description="Disordered" evidence="1">
    <location>
        <begin position="480"/>
        <end position="524"/>
    </location>
</feature>
<feature type="compositionally biased region" description="Basic and acidic residues" evidence="1">
    <location>
        <begin position="329"/>
        <end position="338"/>
    </location>
</feature>
<evidence type="ECO:0000256" key="1">
    <source>
        <dbReference type="SAM" id="MobiDB-lite"/>
    </source>
</evidence>
<dbReference type="OrthoDB" id="3907968at2759"/>
<feature type="compositionally biased region" description="Basic and acidic residues" evidence="1">
    <location>
        <begin position="419"/>
        <end position="428"/>
    </location>
</feature>
<keyword evidence="3" id="KW-1185">Reference proteome</keyword>
<dbReference type="EMBL" id="MU001673">
    <property type="protein sequence ID" value="KAF2460397.1"/>
    <property type="molecule type" value="Genomic_DNA"/>
</dbReference>
<name>A0A6A6P9E0_9PEZI</name>
<feature type="compositionally biased region" description="Low complexity" evidence="1">
    <location>
        <begin position="363"/>
        <end position="382"/>
    </location>
</feature>
<gene>
    <name evidence="2" type="ORF">BDY21DRAFT_164004</name>
</gene>
<dbReference type="AlphaFoldDB" id="A0A6A6P9E0"/>
<sequence>MRNSQSSPGGGPPLSDRSNKSRTPSPPLRAEVPQPAAATGRPLRRQRLSKRCLLYPDLDSSEATPSDHSSFHDARRCLSDDHCADTTTTDILPVGPSLPKRGNGNGSTTIHAVGPNGAQGIQNQHSTQENPMGIAVRFVNRPHGTPLAPIVEQKSYLTLRTNRSVSATNLGRLTHSSANTQDTRTSTNQNGSILLHKRSHSLDEVALRHLRTNGAARGSITTTATESCSDTEPINDIVIRAASPPEPPFVRADTPPGSPRWPGDLPTSTVRIHRPRQRSRRLISGVLRWLNPTRDESGTSQTQSESNIELHSRELRTGRAYWTPPRSAHGVERLERHPFYTLSEEESSDRGDGDRDQRDVNTAAESAPSSSAGPHAASHSAGGLPASDDSQRLAYPEKVHSRKSQGARAESPTRTNASQEDRREHHEVTLAQNRTRRAGNAYRTSPVPTTPLRTLSLARHLSTSSTETAEPTTLVVPTHAQGGTEHSMVSSDRSAVQPRQGDPEKQPRLSTPRAGTDRDDTTTRYTADGIPLYRADANSLLAVEDHHNTRLLTPSTQPSLAGTVADDNACPLGRRASLPRGIVTRNPSGCNNSGFKAHSFPRTSRGSAFTERTSTGTTSAVAVRVRRVQSAALPSLLPIAASEGIIRPVRFSPATGRPIAFIAGNSRSHSSGSHGGGGGGGGSGSVVNGGDDFRIIRPQLEDGDGAGHGRRGGLLRASSTSDALVRFIQEERSRARAGCENCSAGGRGRGRAQAAGQVQRRLASSGQPCWKCRVEDRGNETVRWVLRNCFCQPDSSWED</sequence>
<feature type="region of interest" description="Disordered" evidence="1">
    <location>
        <begin position="662"/>
        <end position="691"/>
    </location>
</feature>
<feature type="compositionally biased region" description="Basic and acidic residues" evidence="1">
    <location>
        <begin position="389"/>
        <end position="399"/>
    </location>
</feature>
<evidence type="ECO:0000313" key="2">
    <source>
        <dbReference type="EMBL" id="KAF2460397.1"/>
    </source>
</evidence>
<organism evidence="2 3">
    <name type="scientific">Lineolata rhizophorae</name>
    <dbReference type="NCBI Taxonomy" id="578093"/>
    <lineage>
        <taxon>Eukaryota</taxon>
        <taxon>Fungi</taxon>
        <taxon>Dikarya</taxon>
        <taxon>Ascomycota</taxon>
        <taxon>Pezizomycotina</taxon>
        <taxon>Dothideomycetes</taxon>
        <taxon>Dothideomycetes incertae sedis</taxon>
        <taxon>Lineolatales</taxon>
        <taxon>Lineolataceae</taxon>
        <taxon>Lineolata</taxon>
    </lineage>
</organism>
<proteinExistence type="predicted"/>
<feature type="region of interest" description="Disordered" evidence="1">
    <location>
        <begin position="243"/>
        <end position="269"/>
    </location>
</feature>
<feature type="compositionally biased region" description="Basic and acidic residues" evidence="1">
    <location>
        <begin position="348"/>
        <end position="359"/>
    </location>
</feature>
<feature type="region of interest" description="Disordered" evidence="1">
    <location>
        <begin position="1"/>
        <end position="47"/>
    </location>
</feature>
<reference evidence="2" key="1">
    <citation type="journal article" date="2020" name="Stud. Mycol.">
        <title>101 Dothideomycetes genomes: a test case for predicting lifestyles and emergence of pathogens.</title>
        <authorList>
            <person name="Haridas S."/>
            <person name="Albert R."/>
            <person name="Binder M."/>
            <person name="Bloem J."/>
            <person name="Labutti K."/>
            <person name="Salamov A."/>
            <person name="Andreopoulos B."/>
            <person name="Baker S."/>
            <person name="Barry K."/>
            <person name="Bills G."/>
            <person name="Bluhm B."/>
            <person name="Cannon C."/>
            <person name="Castanera R."/>
            <person name="Culley D."/>
            <person name="Daum C."/>
            <person name="Ezra D."/>
            <person name="Gonzalez J."/>
            <person name="Henrissat B."/>
            <person name="Kuo A."/>
            <person name="Liang C."/>
            <person name="Lipzen A."/>
            <person name="Lutzoni F."/>
            <person name="Magnuson J."/>
            <person name="Mondo S."/>
            <person name="Nolan M."/>
            <person name="Ohm R."/>
            <person name="Pangilinan J."/>
            <person name="Park H.-J."/>
            <person name="Ramirez L."/>
            <person name="Alfaro M."/>
            <person name="Sun H."/>
            <person name="Tritt A."/>
            <person name="Yoshinaga Y."/>
            <person name="Zwiers L.-H."/>
            <person name="Turgeon B."/>
            <person name="Goodwin S."/>
            <person name="Spatafora J."/>
            <person name="Crous P."/>
            <person name="Grigoriev I."/>
        </authorList>
    </citation>
    <scope>NUCLEOTIDE SEQUENCE</scope>
    <source>
        <strain evidence="2">ATCC 16933</strain>
    </source>
</reference>
<feature type="region of interest" description="Disordered" evidence="1">
    <location>
        <begin position="87"/>
        <end position="108"/>
    </location>
</feature>
<feature type="compositionally biased region" description="Polar residues" evidence="1">
    <location>
        <begin position="442"/>
        <end position="453"/>
    </location>
</feature>
<feature type="region of interest" description="Disordered" evidence="1">
    <location>
        <begin position="321"/>
        <end position="453"/>
    </location>
</feature>
<protein>
    <submittedName>
        <fullName evidence="2">Uncharacterized protein</fullName>
    </submittedName>
</protein>
<evidence type="ECO:0000313" key="3">
    <source>
        <dbReference type="Proteomes" id="UP000799766"/>
    </source>
</evidence>
<dbReference type="Proteomes" id="UP000799766">
    <property type="component" value="Unassembled WGS sequence"/>
</dbReference>
<feature type="region of interest" description="Disordered" evidence="1">
    <location>
        <begin position="594"/>
        <end position="613"/>
    </location>
</feature>